<evidence type="ECO:0000256" key="2">
    <source>
        <dbReference type="ARBA" id="ARBA00022801"/>
    </source>
</evidence>
<dbReference type="GO" id="GO:0030245">
    <property type="term" value="P:cellulose catabolic process"/>
    <property type="evidence" value="ECO:0007669"/>
    <property type="project" value="UniProtKB-KW"/>
</dbReference>
<evidence type="ECO:0000313" key="9">
    <source>
        <dbReference type="EMBL" id="KAA3438693.1"/>
    </source>
</evidence>
<keyword evidence="3" id="KW-0136">Cellulose degradation</keyword>
<dbReference type="EMBL" id="VKKY01000002">
    <property type="protein sequence ID" value="KAA3438693.1"/>
    <property type="molecule type" value="Genomic_DNA"/>
</dbReference>
<dbReference type="Pfam" id="PF00150">
    <property type="entry name" value="Cellulase"/>
    <property type="match status" value="1"/>
</dbReference>
<dbReference type="GO" id="GO:0008422">
    <property type="term" value="F:beta-glucosidase activity"/>
    <property type="evidence" value="ECO:0007669"/>
    <property type="project" value="TreeGrafter"/>
</dbReference>
<keyword evidence="10" id="KW-1185">Reference proteome</keyword>
<keyword evidence="4" id="KW-0119">Carbohydrate metabolism</keyword>
<evidence type="ECO:0000256" key="1">
    <source>
        <dbReference type="ARBA" id="ARBA00005641"/>
    </source>
</evidence>
<accession>A0A5B6TQJ2</accession>
<dbReference type="RefSeq" id="WP_149091749.1">
    <property type="nucleotide sequence ID" value="NZ_VKKY01000002.1"/>
</dbReference>
<keyword evidence="5 7" id="KW-0326">Glycosidase</keyword>
<sequence>MFENLNRRHFIKLGMSATAIALVGVPFPLAARDNPNPNHLPRWRGFNLLEKFNGAHNQPYRETDFQMMAEWGFDFARLPMSYHCWSRPDNWLQMEEKVLKEIDQAVAYGRKYKVHVNLNLHRIPGYCVNPPEEPLNLWKDEKALEGAAFHWQTFARRYKGISNKRLSFDLINEPSKVEEPDYVRVVTRLVEAIRSEDPKRLIIADGMQYGTKPVFGIKDLQVGQSTRGYGPFQLTHYKASWASGSDTWPLPTWPYKQSETDVWDKARLQREIFDPWKKLSNENVGVHVGEWGAYKHTPHDVSLAWMKDNLEIWKENGWGWSLWNLRGDFGVLNSGRTDVAYEDYKGHQLDRKMLTLLQAY</sequence>
<comment type="caution">
    <text evidence="9">The sequence shown here is derived from an EMBL/GenBank/DDBJ whole genome shotgun (WGS) entry which is preliminary data.</text>
</comment>
<evidence type="ECO:0000256" key="7">
    <source>
        <dbReference type="RuleBase" id="RU361153"/>
    </source>
</evidence>
<dbReference type="GO" id="GO:0005576">
    <property type="term" value="C:extracellular region"/>
    <property type="evidence" value="ECO:0007669"/>
    <property type="project" value="TreeGrafter"/>
</dbReference>
<dbReference type="PANTHER" id="PTHR31297:SF41">
    <property type="entry name" value="ENDOGLUCANASE, PUTATIVE (AFU_ORTHOLOGUE AFUA_5G01830)-RELATED"/>
    <property type="match status" value="1"/>
</dbReference>
<evidence type="ECO:0000259" key="8">
    <source>
        <dbReference type="Pfam" id="PF00150"/>
    </source>
</evidence>
<dbReference type="PANTHER" id="PTHR31297">
    <property type="entry name" value="GLUCAN ENDO-1,6-BETA-GLUCOSIDASE B"/>
    <property type="match status" value="1"/>
</dbReference>
<dbReference type="InterPro" id="IPR006311">
    <property type="entry name" value="TAT_signal"/>
</dbReference>
<proteinExistence type="inferred from homology"/>
<name>A0A5B6TQJ2_9BACT</name>
<organism evidence="9 10">
    <name type="scientific">Rufibacter hautae</name>
    <dbReference type="NCBI Taxonomy" id="2595005"/>
    <lineage>
        <taxon>Bacteria</taxon>
        <taxon>Pseudomonadati</taxon>
        <taxon>Bacteroidota</taxon>
        <taxon>Cytophagia</taxon>
        <taxon>Cytophagales</taxon>
        <taxon>Hymenobacteraceae</taxon>
        <taxon>Rufibacter</taxon>
    </lineage>
</organism>
<dbReference type="PROSITE" id="PS51318">
    <property type="entry name" value="TAT"/>
    <property type="match status" value="1"/>
</dbReference>
<evidence type="ECO:0000256" key="6">
    <source>
        <dbReference type="ARBA" id="ARBA00023326"/>
    </source>
</evidence>
<keyword evidence="2 7" id="KW-0378">Hydrolase</keyword>
<dbReference type="Gene3D" id="3.20.20.80">
    <property type="entry name" value="Glycosidases"/>
    <property type="match status" value="1"/>
</dbReference>
<evidence type="ECO:0000256" key="5">
    <source>
        <dbReference type="ARBA" id="ARBA00023295"/>
    </source>
</evidence>
<dbReference type="InterPro" id="IPR017853">
    <property type="entry name" value="GH"/>
</dbReference>
<dbReference type="SUPFAM" id="SSF51445">
    <property type="entry name" value="(Trans)glycosidases"/>
    <property type="match status" value="1"/>
</dbReference>
<evidence type="ECO:0000256" key="3">
    <source>
        <dbReference type="ARBA" id="ARBA00023001"/>
    </source>
</evidence>
<protein>
    <submittedName>
        <fullName evidence="9">Cellulase family glycosylhydrolase</fullName>
    </submittedName>
</protein>
<evidence type="ECO:0000313" key="10">
    <source>
        <dbReference type="Proteomes" id="UP000324133"/>
    </source>
</evidence>
<dbReference type="InterPro" id="IPR050386">
    <property type="entry name" value="Glycosyl_hydrolase_5"/>
</dbReference>
<dbReference type="AlphaFoldDB" id="A0A5B6TQJ2"/>
<gene>
    <name evidence="9" type="ORF">FOA19_15855</name>
</gene>
<keyword evidence="6" id="KW-0624">Polysaccharide degradation</keyword>
<dbReference type="InterPro" id="IPR001547">
    <property type="entry name" value="Glyco_hydro_5"/>
</dbReference>
<feature type="domain" description="Glycoside hydrolase family 5" evidence="8">
    <location>
        <begin position="49"/>
        <end position="326"/>
    </location>
</feature>
<reference evidence="9 10" key="1">
    <citation type="submission" date="2019-07" db="EMBL/GenBank/DDBJ databases">
        <title>Rufibacter sp. nov., isolated from lake sediment.</title>
        <authorList>
            <person name="Qu J.-H."/>
        </authorList>
    </citation>
    <scope>NUCLEOTIDE SEQUENCE [LARGE SCALE GENOMIC DNA]</scope>
    <source>
        <strain evidence="9 10">NBS58-1</strain>
    </source>
</reference>
<comment type="similarity">
    <text evidence="1 7">Belongs to the glycosyl hydrolase 5 (cellulase A) family.</text>
</comment>
<evidence type="ECO:0000256" key="4">
    <source>
        <dbReference type="ARBA" id="ARBA00023277"/>
    </source>
</evidence>
<dbReference type="OrthoDB" id="9800955at2"/>
<dbReference type="GO" id="GO:0009986">
    <property type="term" value="C:cell surface"/>
    <property type="evidence" value="ECO:0007669"/>
    <property type="project" value="TreeGrafter"/>
</dbReference>
<dbReference type="Proteomes" id="UP000324133">
    <property type="component" value="Unassembled WGS sequence"/>
</dbReference>